<name>A0A0F0CQU2_9BACT</name>
<keyword evidence="5 9" id="KW-0227">DNA damage</keyword>
<keyword evidence="12" id="KW-1185">Reference proteome</keyword>
<dbReference type="PANTHER" id="PTHR11059">
    <property type="entry name" value="DNA REPAIR PROTEIN RECN"/>
    <property type="match status" value="1"/>
</dbReference>
<dbReference type="PANTHER" id="PTHR11059:SF0">
    <property type="entry name" value="DNA REPAIR PROTEIN RECN"/>
    <property type="match status" value="1"/>
</dbReference>
<evidence type="ECO:0000256" key="7">
    <source>
        <dbReference type="ARBA" id="ARBA00023204"/>
    </source>
</evidence>
<evidence type="ECO:0000313" key="12">
    <source>
        <dbReference type="Proteomes" id="UP000033428"/>
    </source>
</evidence>
<dbReference type="Pfam" id="PF02463">
    <property type="entry name" value="SMC_N"/>
    <property type="match status" value="1"/>
</dbReference>
<dbReference type="InterPro" id="IPR027417">
    <property type="entry name" value="P-loop_NTPase"/>
</dbReference>
<evidence type="ECO:0000256" key="8">
    <source>
        <dbReference type="ARBA" id="ARBA00033408"/>
    </source>
</evidence>
<dbReference type="PATRIC" id="fig|1609969.3.peg.1973"/>
<dbReference type="PIRSF" id="PIRSF003128">
    <property type="entry name" value="RecN"/>
    <property type="match status" value="1"/>
</dbReference>
<evidence type="ECO:0000256" key="3">
    <source>
        <dbReference type="ARBA" id="ARBA00021315"/>
    </source>
</evidence>
<sequence>MGYNKHMLSQLLIQNFGLIDKLSIDFSRGLNILTGETGAGKSIIIEALRFVLGERVASSVIKDINQPSLVEAVFEAPSSYLDECPTAKEYLSDGENIFIVQRVFTADGRSKIKINGFNLTVTELKNFGEHLVDFHGAGDHQLLFKEAYHLDILDRLAHAEKALKEYSVKYEEYSSFIRKKKEIDELALTRERDIDRLAREIKELEQVSLDENKYKELLEKQARLDNVEKLYQYINELMLLMDDDTRGIMKNASKAFIPIEKLISLDPSAVGMKEFLDGLQVNVESLYSSLSAYAESLSYEPGTAELVARECDIYYEIKRKYGPDLLSAASYYKTIKEKYELLADIEHNDSDVTKKIRAIEKEIALLARQLTKLRESASITLKKTIEKELIELGIKHVTFECRIEKQEIGQRGVDSVIFYISPNAGTVLKPLAEIVSSGEAARVMLALKKALIKVDSVPILIFDEIDAQIGGRLGTVTGAKLKELSETRQVILITHLAQIASFADRHFKVSKIVQNNHTKTIISLLDEVARVQELSAMMSGEDKTDISLRHAKDMLVKAKKN</sequence>
<evidence type="ECO:0000256" key="5">
    <source>
        <dbReference type="ARBA" id="ARBA00022763"/>
    </source>
</evidence>
<reference evidence="11 12" key="1">
    <citation type="submission" date="2015-02" db="EMBL/GenBank/DDBJ databases">
        <title>Single-cell genomics of uncultivated deep-branching MTB reveals a conserved set of magnetosome genes.</title>
        <authorList>
            <person name="Kolinko S."/>
            <person name="Richter M."/>
            <person name="Glockner F.O."/>
            <person name="Brachmann A."/>
            <person name="Schuler D."/>
        </authorList>
    </citation>
    <scope>NUCLEOTIDE SEQUENCE [LARGE SCALE GENOMIC DNA]</scope>
    <source>
        <strain evidence="11">SKK-01</strain>
    </source>
</reference>
<keyword evidence="7 9" id="KW-0234">DNA repair</keyword>
<gene>
    <name evidence="11" type="ORF">OMAG_001847</name>
</gene>
<evidence type="ECO:0000256" key="9">
    <source>
        <dbReference type="PIRNR" id="PIRNR003128"/>
    </source>
</evidence>
<evidence type="ECO:0000313" key="11">
    <source>
        <dbReference type="EMBL" id="KJJ84384.1"/>
    </source>
</evidence>
<dbReference type="NCBIfam" id="TIGR00634">
    <property type="entry name" value="recN"/>
    <property type="match status" value="1"/>
</dbReference>
<dbReference type="GO" id="GO:0009432">
    <property type="term" value="P:SOS response"/>
    <property type="evidence" value="ECO:0007669"/>
    <property type="project" value="TreeGrafter"/>
</dbReference>
<dbReference type="EMBL" id="JYNY01000372">
    <property type="protein sequence ID" value="KJJ84384.1"/>
    <property type="molecule type" value="Genomic_DNA"/>
</dbReference>
<evidence type="ECO:0000256" key="2">
    <source>
        <dbReference type="ARBA" id="ARBA00009441"/>
    </source>
</evidence>
<comment type="similarity">
    <text evidence="2 9">Belongs to the RecN family.</text>
</comment>
<proteinExistence type="inferred from homology"/>
<dbReference type="GO" id="GO:0005524">
    <property type="term" value="F:ATP binding"/>
    <property type="evidence" value="ECO:0007669"/>
    <property type="project" value="UniProtKB-KW"/>
</dbReference>
<dbReference type="Proteomes" id="UP000033428">
    <property type="component" value="Unassembled WGS sequence"/>
</dbReference>
<dbReference type="InterPro" id="IPR004604">
    <property type="entry name" value="DNA_recomb/repair_RecN"/>
</dbReference>
<evidence type="ECO:0000256" key="1">
    <source>
        <dbReference type="ARBA" id="ARBA00003618"/>
    </source>
</evidence>
<dbReference type="SUPFAM" id="SSF52540">
    <property type="entry name" value="P-loop containing nucleoside triphosphate hydrolases"/>
    <property type="match status" value="1"/>
</dbReference>
<accession>A0A0F0CQU2</accession>
<evidence type="ECO:0000256" key="6">
    <source>
        <dbReference type="ARBA" id="ARBA00022840"/>
    </source>
</evidence>
<keyword evidence="4" id="KW-0547">Nucleotide-binding</keyword>
<organism evidence="11 12">
    <name type="scientific">Candidatus Omnitrophus magneticus</name>
    <dbReference type="NCBI Taxonomy" id="1609969"/>
    <lineage>
        <taxon>Bacteria</taxon>
        <taxon>Pseudomonadati</taxon>
        <taxon>Candidatus Omnitrophota</taxon>
        <taxon>Candidatus Omnitrophus</taxon>
    </lineage>
</organism>
<evidence type="ECO:0000256" key="4">
    <source>
        <dbReference type="ARBA" id="ARBA00022741"/>
    </source>
</evidence>
<comment type="caution">
    <text evidence="11">The sequence shown here is derived from an EMBL/GenBank/DDBJ whole genome shotgun (WGS) entry which is preliminary data.</text>
</comment>
<dbReference type="GO" id="GO:0006281">
    <property type="term" value="P:DNA repair"/>
    <property type="evidence" value="ECO:0007669"/>
    <property type="project" value="UniProtKB-KW"/>
</dbReference>
<dbReference type="GO" id="GO:0043590">
    <property type="term" value="C:bacterial nucleoid"/>
    <property type="evidence" value="ECO:0007669"/>
    <property type="project" value="TreeGrafter"/>
</dbReference>
<dbReference type="InterPro" id="IPR003395">
    <property type="entry name" value="RecF/RecN/SMC_N"/>
</dbReference>
<protein>
    <recommendedName>
        <fullName evidence="3 9">DNA repair protein RecN</fullName>
    </recommendedName>
    <alternativeName>
        <fullName evidence="8 9">Recombination protein N</fullName>
    </alternativeName>
</protein>
<dbReference type="GO" id="GO:0006310">
    <property type="term" value="P:DNA recombination"/>
    <property type="evidence" value="ECO:0007669"/>
    <property type="project" value="InterPro"/>
</dbReference>
<comment type="function">
    <text evidence="1 9">May be involved in recombinational repair of damaged DNA.</text>
</comment>
<dbReference type="AlphaFoldDB" id="A0A0F0CQU2"/>
<evidence type="ECO:0000259" key="10">
    <source>
        <dbReference type="Pfam" id="PF02463"/>
    </source>
</evidence>
<feature type="domain" description="RecF/RecN/SMC N-terminal" evidence="10">
    <location>
        <begin position="7"/>
        <end position="513"/>
    </location>
</feature>
<keyword evidence="6" id="KW-0067">ATP-binding</keyword>
<dbReference type="Gene3D" id="3.40.50.300">
    <property type="entry name" value="P-loop containing nucleotide triphosphate hydrolases"/>
    <property type="match status" value="2"/>
</dbReference>
<dbReference type="CDD" id="cd03241">
    <property type="entry name" value="ABC_RecN"/>
    <property type="match status" value="1"/>
</dbReference>